<dbReference type="Pfam" id="PF00722">
    <property type="entry name" value="Glyco_hydro_16"/>
    <property type="match status" value="1"/>
</dbReference>
<evidence type="ECO:0000256" key="1">
    <source>
        <dbReference type="ARBA" id="ARBA00006865"/>
    </source>
</evidence>
<accession>F2UHG1</accession>
<dbReference type="PANTHER" id="PTHR10963:SF55">
    <property type="entry name" value="GLYCOSIDE HYDROLASE FAMILY 16 PROTEIN"/>
    <property type="match status" value="1"/>
</dbReference>
<dbReference type="GO" id="GO:0004553">
    <property type="term" value="F:hydrolase activity, hydrolyzing O-glycosyl compounds"/>
    <property type="evidence" value="ECO:0007669"/>
    <property type="project" value="InterPro"/>
</dbReference>
<evidence type="ECO:0000259" key="3">
    <source>
        <dbReference type="PROSITE" id="PS51762"/>
    </source>
</evidence>
<evidence type="ECO:0000313" key="4">
    <source>
        <dbReference type="EMBL" id="EGD76560.1"/>
    </source>
</evidence>
<dbReference type="Gene3D" id="2.60.120.200">
    <property type="match status" value="1"/>
</dbReference>
<dbReference type="SUPFAM" id="SSF49899">
    <property type="entry name" value="Concanavalin A-like lectins/glucanases"/>
    <property type="match status" value="1"/>
</dbReference>
<sequence length="301" mass="34003">MAAAMTARWCAVVLAVLLVAASCCDARQRQLWGPAVKAVGEKGVGNDADLCKSLVRRNWTLTLEDNFSEGLNTSRWEVRQNQTHCEPCEPQLYLSKNVYVANGSLVLKTDRERVVGPGGQVFNFTSGWVDTKERWYQRFGRFEINASLPDRRSTGIWPAFWLMPNPSTASPVDVCWPVGGEIDVFEYTANPFVDAVFATFRWGPSCGDDKQPLPGSMYPPEFRAGSVDFTEFHTYAVEWNETTMAFFVDDECYHVKTANEVSIPQDPFYLILDTAVAWYFPPGPDALYPVYHVIDYVRAYK</sequence>
<feature type="domain" description="GH16" evidence="3">
    <location>
        <begin position="56"/>
        <end position="301"/>
    </location>
</feature>
<feature type="signal peptide" evidence="2">
    <location>
        <begin position="1"/>
        <end position="26"/>
    </location>
</feature>
<proteinExistence type="inferred from homology"/>
<evidence type="ECO:0000313" key="5">
    <source>
        <dbReference type="Proteomes" id="UP000007799"/>
    </source>
</evidence>
<dbReference type="GeneID" id="16072034"/>
<feature type="chain" id="PRO_5003287675" description="GH16 domain-containing protein" evidence="2">
    <location>
        <begin position="27"/>
        <end position="301"/>
    </location>
</feature>
<name>F2UHG1_SALR5</name>
<dbReference type="STRING" id="946362.F2UHG1"/>
<dbReference type="EMBL" id="GL832974">
    <property type="protein sequence ID" value="EGD76560.1"/>
    <property type="molecule type" value="Genomic_DNA"/>
</dbReference>
<dbReference type="OMA" id="MDGQQFH"/>
<dbReference type="KEGG" id="sre:PTSG_07675"/>
<organism evidence="5">
    <name type="scientific">Salpingoeca rosetta (strain ATCC 50818 / BSB-021)</name>
    <dbReference type="NCBI Taxonomy" id="946362"/>
    <lineage>
        <taxon>Eukaryota</taxon>
        <taxon>Choanoflagellata</taxon>
        <taxon>Craspedida</taxon>
        <taxon>Salpingoecidae</taxon>
        <taxon>Salpingoeca</taxon>
    </lineage>
</organism>
<protein>
    <recommendedName>
        <fullName evidence="3">GH16 domain-containing protein</fullName>
    </recommendedName>
</protein>
<dbReference type="OrthoDB" id="4781at2759"/>
<dbReference type="InterPro" id="IPR050546">
    <property type="entry name" value="Glycosyl_Hydrlase_16"/>
</dbReference>
<dbReference type="CDD" id="cd08023">
    <property type="entry name" value="GH16_laminarinase_like"/>
    <property type="match status" value="1"/>
</dbReference>
<comment type="similarity">
    <text evidence="1">Belongs to the glycosyl hydrolase 16 family.</text>
</comment>
<dbReference type="AlphaFoldDB" id="F2UHG1"/>
<dbReference type="InterPro" id="IPR000757">
    <property type="entry name" value="Beta-glucanase-like"/>
</dbReference>
<dbReference type="InterPro" id="IPR013320">
    <property type="entry name" value="ConA-like_dom_sf"/>
</dbReference>
<dbReference type="PROSITE" id="PS51762">
    <property type="entry name" value="GH16_2"/>
    <property type="match status" value="1"/>
</dbReference>
<gene>
    <name evidence="4" type="ORF">PTSG_07675</name>
</gene>
<dbReference type="PANTHER" id="PTHR10963">
    <property type="entry name" value="GLYCOSYL HYDROLASE-RELATED"/>
    <property type="match status" value="1"/>
</dbReference>
<dbReference type="Proteomes" id="UP000007799">
    <property type="component" value="Unassembled WGS sequence"/>
</dbReference>
<dbReference type="InParanoid" id="F2UHG1"/>
<dbReference type="RefSeq" id="XP_004991474.1">
    <property type="nucleotide sequence ID" value="XM_004991417.1"/>
</dbReference>
<keyword evidence="2" id="KW-0732">Signal</keyword>
<dbReference type="GO" id="GO:0005975">
    <property type="term" value="P:carbohydrate metabolic process"/>
    <property type="evidence" value="ECO:0007669"/>
    <property type="project" value="InterPro"/>
</dbReference>
<keyword evidence="5" id="KW-1185">Reference proteome</keyword>
<reference evidence="4" key="1">
    <citation type="submission" date="2009-08" db="EMBL/GenBank/DDBJ databases">
        <title>Annotation of Salpingoeca rosetta.</title>
        <authorList>
            <consortium name="The Broad Institute Genome Sequencing Platform"/>
            <person name="Russ C."/>
            <person name="Cuomo C."/>
            <person name="Burger G."/>
            <person name="Gray M.W."/>
            <person name="Holland P.W.H."/>
            <person name="King N."/>
            <person name="Lang F.B.F."/>
            <person name="Roger A.J."/>
            <person name="Ruiz-Trillo I."/>
            <person name="Young S.K."/>
            <person name="Zeng Q."/>
            <person name="Gargeya S."/>
            <person name="Alvarado L."/>
            <person name="Berlin A."/>
            <person name="Chapman S.B."/>
            <person name="Chen Z."/>
            <person name="Freedman E."/>
            <person name="Gellesch M."/>
            <person name="Goldberg J."/>
            <person name="Griggs A."/>
            <person name="Gujja S."/>
            <person name="Heilman E."/>
            <person name="Heiman D."/>
            <person name="Howarth C."/>
            <person name="Mehta T."/>
            <person name="Neiman D."/>
            <person name="Pearson M."/>
            <person name="Roberts A."/>
            <person name="Saif S."/>
            <person name="Shea T."/>
            <person name="Shenoy N."/>
            <person name="Sisk P."/>
            <person name="Stolte C."/>
            <person name="Sykes S."/>
            <person name="White J."/>
            <person name="Yandava C."/>
            <person name="Haas B."/>
            <person name="Nusbaum C."/>
            <person name="Birren B."/>
        </authorList>
    </citation>
    <scope>NUCLEOTIDE SEQUENCE [LARGE SCALE GENOMIC DNA]</scope>
    <source>
        <strain evidence="4">ATCC 50818</strain>
    </source>
</reference>
<dbReference type="eggNOG" id="ENOG502RV7I">
    <property type="taxonomic scope" value="Eukaryota"/>
</dbReference>
<evidence type="ECO:0000256" key="2">
    <source>
        <dbReference type="SAM" id="SignalP"/>
    </source>
</evidence>